<organism evidence="2 3">
    <name type="scientific">Spirosoma pollinicola</name>
    <dbReference type="NCBI Taxonomy" id="2057025"/>
    <lineage>
        <taxon>Bacteria</taxon>
        <taxon>Pseudomonadati</taxon>
        <taxon>Bacteroidota</taxon>
        <taxon>Cytophagia</taxon>
        <taxon>Cytophagales</taxon>
        <taxon>Cytophagaceae</taxon>
        <taxon>Spirosoma</taxon>
    </lineage>
</organism>
<dbReference type="EMBL" id="CP025096">
    <property type="protein sequence ID" value="AUD05774.1"/>
    <property type="molecule type" value="Genomic_DNA"/>
</dbReference>
<dbReference type="InterPro" id="IPR027843">
    <property type="entry name" value="DUF4440"/>
</dbReference>
<feature type="domain" description="DUF4440" evidence="1">
    <location>
        <begin position="174"/>
        <end position="282"/>
    </location>
</feature>
<protein>
    <recommendedName>
        <fullName evidence="1">DUF4440 domain-containing protein</fullName>
    </recommendedName>
</protein>
<evidence type="ECO:0000259" key="1">
    <source>
        <dbReference type="Pfam" id="PF14534"/>
    </source>
</evidence>
<accession>A0A2K8Z7F9</accession>
<dbReference type="Pfam" id="PF14534">
    <property type="entry name" value="DUF4440"/>
    <property type="match status" value="1"/>
</dbReference>
<dbReference type="Gene3D" id="3.10.450.50">
    <property type="match status" value="2"/>
</dbReference>
<gene>
    <name evidence="2" type="ORF">CWM47_30370</name>
</gene>
<dbReference type="AlphaFoldDB" id="A0A2K8Z7F9"/>
<dbReference type="InterPro" id="IPR011008">
    <property type="entry name" value="Dimeric_a/b-barrel"/>
</dbReference>
<evidence type="ECO:0000313" key="2">
    <source>
        <dbReference type="EMBL" id="AUD05774.1"/>
    </source>
</evidence>
<dbReference type="SUPFAM" id="SSF54427">
    <property type="entry name" value="NTF2-like"/>
    <property type="match status" value="2"/>
</dbReference>
<keyword evidence="3" id="KW-1185">Reference proteome</keyword>
<reference evidence="2 3" key="1">
    <citation type="submission" date="2017-11" db="EMBL/GenBank/DDBJ databases">
        <title>Taxonomic description and genome sequences of Spirosoma HA7 sp. nov., isolated from pollen microhabitat of Corylus avellana.</title>
        <authorList>
            <person name="Ambika Manirajan B."/>
            <person name="Suarez C."/>
            <person name="Ratering S."/>
            <person name="Geissler-Plaum R."/>
            <person name="Cardinale M."/>
            <person name="Sylvia S."/>
        </authorList>
    </citation>
    <scope>NUCLEOTIDE SEQUENCE [LARGE SCALE GENOMIC DNA]</scope>
    <source>
        <strain evidence="2 3">HA7</strain>
    </source>
</reference>
<dbReference type="KEGG" id="spir:CWM47_30370"/>
<sequence>MALLNKTNIQTKSLMKLSHLLMIVALLLGNFSLHAQSLNPEAVAFVKTYQDAYNKGDRTTLMTLFSDSVGRVNRDGSVKMLPKSYWNDDYVRDFGETVGTYQDFTVKSTRALPGGKMAIASTFTGYDFDRKTNAKVQPAPGSMDLIIGKEGGQWKIQQEKLLLGISSLADEMTEVVKKFQDAYNREDLTTLKTLMTSGIVRTAPDGTTKTGLDTEVAGLTKAFADSDVNTVISISNGIPQFDGSVILTGIFRQTGRTTKGQSIHYDGAYSNRVVKENGQWKLSEIKTMPVVKTITYHKVADYAAWKKGFNTFANERRFAGELSAEVSTLQDDPNMVCIIAEWASAEAAQAFFARPDLAATMQKDGVQGKPTVMVLSKK</sequence>
<dbReference type="SUPFAM" id="SSF54909">
    <property type="entry name" value="Dimeric alpha+beta barrel"/>
    <property type="match status" value="1"/>
</dbReference>
<dbReference type="InterPro" id="IPR032710">
    <property type="entry name" value="NTF2-like_dom_sf"/>
</dbReference>
<evidence type="ECO:0000313" key="3">
    <source>
        <dbReference type="Proteomes" id="UP000232883"/>
    </source>
</evidence>
<name>A0A2K8Z7F9_9BACT</name>
<proteinExistence type="predicted"/>
<dbReference type="Proteomes" id="UP000232883">
    <property type="component" value="Chromosome"/>
</dbReference>